<dbReference type="AlphaFoldDB" id="A0A235BU49"/>
<protein>
    <submittedName>
        <fullName evidence="1">Uncharacterized protein</fullName>
    </submittedName>
</protein>
<dbReference type="EMBL" id="NOZQ01000103">
    <property type="protein sequence ID" value="OYD15756.1"/>
    <property type="molecule type" value="Genomic_DNA"/>
</dbReference>
<gene>
    <name evidence="1" type="ORF">CH333_04960</name>
</gene>
<reference evidence="1 2" key="1">
    <citation type="submission" date="2017-07" db="EMBL/GenBank/DDBJ databases">
        <title>Recovery of genomes from metagenomes via a dereplication, aggregation, and scoring strategy.</title>
        <authorList>
            <person name="Sieber C.M."/>
            <person name="Probst A.J."/>
            <person name="Sharrar A."/>
            <person name="Thomas B.C."/>
            <person name="Hess M."/>
            <person name="Tringe S.G."/>
            <person name="Banfield J.F."/>
        </authorList>
    </citation>
    <scope>NUCLEOTIDE SEQUENCE [LARGE SCALE GENOMIC DNA]</scope>
    <source>
        <strain evidence="1">JGI_Cruoil_03_44_89</strain>
    </source>
</reference>
<dbReference type="Proteomes" id="UP000215215">
    <property type="component" value="Unassembled WGS sequence"/>
</dbReference>
<comment type="caution">
    <text evidence="1">The sequence shown here is derived from an EMBL/GenBank/DDBJ whole genome shotgun (WGS) entry which is preliminary data.</text>
</comment>
<name>A0A235BU49_UNCW3</name>
<proteinExistence type="predicted"/>
<evidence type="ECO:0000313" key="1">
    <source>
        <dbReference type="EMBL" id="OYD15756.1"/>
    </source>
</evidence>
<organism evidence="1 2">
    <name type="scientific">candidate division WOR-3 bacterium JGI_Cruoil_03_44_89</name>
    <dbReference type="NCBI Taxonomy" id="1973748"/>
    <lineage>
        <taxon>Bacteria</taxon>
        <taxon>Bacteria division WOR-3</taxon>
    </lineage>
</organism>
<sequence>MKEDKYIPGIYNYCDRWCERCPLRRRCFLYAKEQKRIARHKARGEDPYDWKYIIQDVKENFDETLKLLHKFAEEKGIDLSALPEEKHKDYEPDDHPLMKAASDYLKMAQKFLEKLRQTIQAEGIDLAKTVEIIPSAKSNIGTLRKIAANYEVICWYHTLIPVKIHRALQSKMEINKDEFAQSDADASAKIAYIGIMKSMNALKAIYNWNEDLQDGALVLLVAIDKLRRGVDKEFPGHHTFKRPGFDD</sequence>
<evidence type="ECO:0000313" key="2">
    <source>
        <dbReference type="Proteomes" id="UP000215215"/>
    </source>
</evidence>
<accession>A0A235BU49</accession>